<proteinExistence type="predicted"/>
<protein>
    <submittedName>
        <fullName evidence="1">Uncharacterized protein</fullName>
    </submittedName>
</protein>
<dbReference type="Proteomes" id="UP000269198">
    <property type="component" value="Unassembled WGS sequence"/>
</dbReference>
<sequence length="124" mass="13056">MDAAEEAPGRFGFDHAEFELHLAEAQVGTDPVRAARHAESSAGLKRVGSPGWAAATGVLARSHAARHGSDDACALASEVMDAVPPERMRSTTRSRLGDLVSELRAQRSPGARVKALGERVSALE</sequence>
<dbReference type="AlphaFoldDB" id="A0A3N0E867"/>
<evidence type="ECO:0000313" key="2">
    <source>
        <dbReference type="Proteomes" id="UP000269198"/>
    </source>
</evidence>
<gene>
    <name evidence="1" type="ORF">EFW17_13925</name>
</gene>
<dbReference type="RefSeq" id="WP_123201816.1">
    <property type="nucleotide sequence ID" value="NZ_RJMB01000013.1"/>
</dbReference>
<organism evidence="1 2">
    <name type="scientific">Halostreptopolyspora alba</name>
    <dbReference type="NCBI Taxonomy" id="2487137"/>
    <lineage>
        <taxon>Bacteria</taxon>
        <taxon>Bacillati</taxon>
        <taxon>Actinomycetota</taxon>
        <taxon>Actinomycetes</taxon>
        <taxon>Streptosporangiales</taxon>
        <taxon>Nocardiopsidaceae</taxon>
        <taxon>Halostreptopolyspora</taxon>
    </lineage>
</organism>
<dbReference type="OrthoDB" id="4143037at2"/>
<comment type="caution">
    <text evidence="1">The sequence shown here is derived from an EMBL/GenBank/DDBJ whole genome shotgun (WGS) entry which is preliminary data.</text>
</comment>
<reference evidence="1 2" key="1">
    <citation type="submission" date="2018-11" db="EMBL/GenBank/DDBJ databases">
        <title>The genome draft of YIM 96095.</title>
        <authorList>
            <person name="Tang S.-K."/>
            <person name="Chunyu W.-X."/>
            <person name="Feng Y.-Z."/>
        </authorList>
    </citation>
    <scope>NUCLEOTIDE SEQUENCE [LARGE SCALE GENOMIC DNA]</scope>
    <source>
        <strain evidence="1 2">YIM 96095</strain>
    </source>
</reference>
<evidence type="ECO:0000313" key="1">
    <source>
        <dbReference type="EMBL" id="RNL83983.1"/>
    </source>
</evidence>
<keyword evidence="2" id="KW-1185">Reference proteome</keyword>
<accession>A0A3N0E867</accession>
<dbReference type="EMBL" id="RJMB01000013">
    <property type="protein sequence ID" value="RNL83983.1"/>
    <property type="molecule type" value="Genomic_DNA"/>
</dbReference>
<name>A0A3N0E867_9ACTN</name>